<dbReference type="eggNOG" id="ENOG5031PY7">
    <property type="taxonomic scope" value="Bacteria"/>
</dbReference>
<keyword evidence="3" id="KW-1185">Reference proteome</keyword>
<evidence type="ECO:0000313" key="3">
    <source>
        <dbReference type="Proteomes" id="UP000006057"/>
    </source>
</evidence>
<dbReference type="PATRIC" id="fig|710421.3.peg.4773"/>
<evidence type="ECO:0000313" key="2">
    <source>
        <dbReference type="EMBL" id="AFM19486.1"/>
    </source>
</evidence>
<dbReference type="KEGG" id="mcb:Mycch_4790"/>
<evidence type="ECO:0000256" key="1">
    <source>
        <dbReference type="SAM" id="MobiDB-lite"/>
    </source>
</evidence>
<dbReference type="STRING" id="710421.Mycch_4790"/>
<dbReference type="EMBL" id="CP003053">
    <property type="protein sequence ID" value="AFM19486.1"/>
    <property type="molecule type" value="Genomic_DNA"/>
</dbReference>
<protein>
    <submittedName>
        <fullName evidence="2">Uncharacterized protein</fullName>
    </submittedName>
</protein>
<dbReference type="Proteomes" id="UP000006057">
    <property type="component" value="Chromosome"/>
</dbReference>
<dbReference type="OrthoDB" id="4750196at2"/>
<organism evidence="2 3">
    <name type="scientific">Mycolicibacterium chubuense (strain NBB4)</name>
    <name type="common">Mycobacterium chubuense</name>
    <dbReference type="NCBI Taxonomy" id="710421"/>
    <lineage>
        <taxon>Bacteria</taxon>
        <taxon>Bacillati</taxon>
        <taxon>Actinomycetota</taxon>
        <taxon>Actinomycetes</taxon>
        <taxon>Mycobacteriales</taxon>
        <taxon>Mycobacteriaceae</taxon>
        <taxon>Mycolicibacterium</taxon>
    </lineage>
</organism>
<gene>
    <name evidence="2" type="ordered locus">Mycch_4790</name>
</gene>
<feature type="compositionally biased region" description="Basic and acidic residues" evidence="1">
    <location>
        <begin position="67"/>
        <end position="78"/>
    </location>
</feature>
<dbReference type="HOGENOM" id="CLU_166107_1_0_11"/>
<feature type="region of interest" description="Disordered" evidence="1">
    <location>
        <begin position="64"/>
        <end position="86"/>
    </location>
</feature>
<dbReference type="RefSeq" id="WP_014817953.1">
    <property type="nucleotide sequence ID" value="NC_018027.1"/>
</dbReference>
<proteinExistence type="predicted"/>
<dbReference type="AlphaFoldDB" id="I4BQC9"/>
<sequence length="110" mass="12091" precursor="true">MSWLLVALIPGLLMVATFGLERVEAGLRRESISAADVADFLDQAEASDVTTLARDGMDTALHGLQQRRSERDYPEAKLSHPVPAPSLPTHAYFAQRANTEFQQTRSVNPV</sequence>
<accession>I4BQC9</accession>
<reference evidence="2 3" key="1">
    <citation type="submission" date="2012-06" db="EMBL/GenBank/DDBJ databases">
        <title>Complete sequence of chromosome of Mycobacterium chubuense NBB4.</title>
        <authorList>
            <consortium name="US DOE Joint Genome Institute"/>
            <person name="Lucas S."/>
            <person name="Han J."/>
            <person name="Lapidus A."/>
            <person name="Cheng J.-F."/>
            <person name="Goodwin L."/>
            <person name="Pitluck S."/>
            <person name="Peters L."/>
            <person name="Mikhailova N."/>
            <person name="Teshima H."/>
            <person name="Detter J.C."/>
            <person name="Han C."/>
            <person name="Tapia R."/>
            <person name="Land M."/>
            <person name="Hauser L."/>
            <person name="Kyrpides N."/>
            <person name="Ivanova N."/>
            <person name="Pagani I."/>
            <person name="Mattes T."/>
            <person name="Holmes A."/>
            <person name="Rutledge P."/>
            <person name="Paulsen I."/>
            <person name="Coleman N."/>
            <person name="Woyke T."/>
        </authorList>
    </citation>
    <scope>NUCLEOTIDE SEQUENCE [LARGE SCALE GENOMIC DNA]</scope>
    <source>
        <strain evidence="2 3">NBB4</strain>
    </source>
</reference>
<name>I4BQC9_MYCCN</name>